<organism evidence="2">
    <name type="scientific">Acididesulfobacillus acetoxydans</name>
    <dbReference type="NCBI Taxonomy" id="1561005"/>
    <lineage>
        <taxon>Bacteria</taxon>
        <taxon>Bacillati</taxon>
        <taxon>Bacillota</taxon>
        <taxon>Clostridia</taxon>
        <taxon>Eubacteriales</taxon>
        <taxon>Peptococcaceae</taxon>
        <taxon>Acididesulfobacillus</taxon>
    </lineage>
</organism>
<evidence type="ECO:0000313" key="3">
    <source>
        <dbReference type="EMBL" id="CEJ08628.1"/>
    </source>
</evidence>
<dbReference type="PROSITE" id="PS51085">
    <property type="entry name" value="2FE2S_FER_2"/>
    <property type="match status" value="1"/>
</dbReference>
<dbReference type="InterPro" id="IPR052911">
    <property type="entry name" value="Corrinoid_activation_enz"/>
</dbReference>
<sequence>MVEVRFLPADKTIRIQEGMSILQAAIAAEVRVESTCGGKGTCGKCKVRLQTGKIGNAEDLTPAEKKFLTPAEIESGWVLACQHILTEDTFVVLEEQKDAFDRKAGMRDSEKAWEHAPAIRKVALALDPPTVEEQTADWERLSRALPVDHVAFSRLVAASLPQKLRQGKFKVTAVLDGAKLLAVEPGDTISRSFGLAIDIGTTTVVAYLVDLNRGTVIGSGAVTNPQNVFGADVISRITYAAGGPEKLRELQAKVVGGINGVITQLTEKHGVGFDEIYQAVVVGNTTMSHLFLGIDPTFLAPAPFIPVFQQEVEIESRELGLKILPTAVVTVLPNVAGYVGSDTVGVMLAGNADRLPGLNLMVDIGTNGEIILAGKGSILTCSTAAGPAFEGAEIKHGMRAAEGAIERVRIASDVFVEVIGGTKARGICGSGLIDAMAEMVRAGVVETSGRLVTKEAQLEKLPPLVQKRLRGGTEFVLVWAEDSATGGDIVISQKDVRELQLAKGAIMAGIRILLREAGAEAGDIDKVLLAGAFGNYIGKESALGIGLLPSVPLERIAAIGNAAGDGAKIALLSLPEKERAFRLARQAKHIELSTDPDFQEEFINALSF</sequence>
<dbReference type="Gene3D" id="3.10.20.30">
    <property type="match status" value="1"/>
</dbReference>
<dbReference type="Pfam" id="PF00111">
    <property type="entry name" value="Fer2"/>
    <property type="match status" value="1"/>
</dbReference>
<proteinExistence type="predicted"/>
<dbReference type="InterPro" id="IPR027980">
    <property type="entry name" value="RACo_C"/>
</dbReference>
<accession>A0A8S0X4H8</accession>
<dbReference type="Pfam" id="PF17650">
    <property type="entry name" value="RACo_linker"/>
    <property type="match status" value="1"/>
</dbReference>
<dbReference type="PANTHER" id="PTHR42895:SF2">
    <property type="entry name" value="IRON-SULFUR CLUSTER PROTEIN"/>
    <property type="match status" value="1"/>
</dbReference>
<dbReference type="InterPro" id="IPR041414">
    <property type="entry name" value="Raco-like_middle"/>
</dbReference>
<dbReference type="CDD" id="cd00207">
    <property type="entry name" value="fer2"/>
    <property type="match status" value="1"/>
</dbReference>
<dbReference type="SUPFAM" id="SSF54292">
    <property type="entry name" value="2Fe-2S ferredoxin-like"/>
    <property type="match status" value="1"/>
</dbReference>
<dbReference type="KEGG" id="aacx:DEACI_1433"/>
<dbReference type="RefSeq" id="WP_240984398.1">
    <property type="nucleotide sequence ID" value="NZ_CDGJ01000085.1"/>
</dbReference>
<dbReference type="InterPro" id="IPR036010">
    <property type="entry name" value="2Fe-2S_ferredoxin-like_sf"/>
</dbReference>
<evidence type="ECO:0000313" key="2">
    <source>
        <dbReference type="EMBL" id="CAA7600780.1"/>
    </source>
</evidence>
<dbReference type="EMBL" id="CDGJ01000085">
    <property type="protein sequence ID" value="CEJ08628.1"/>
    <property type="molecule type" value="Genomic_DNA"/>
</dbReference>
<dbReference type="Proteomes" id="UP000836597">
    <property type="component" value="Chromosome"/>
</dbReference>
<gene>
    <name evidence="2" type="ORF">DEACI_1433</name>
    <name evidence="3" type="ORF">DEACI_3107</name>
</gene>
<dbReference type="Pfam" id="PF17651">
    <property type="entry name" value="Raco_middle"/>
    <property type="match status" value="1"/>
</dbReference>
<dbReference type="Pfam" id="PF14574">
    <property type="entry name" value="RACo_C_ter"/>
    <property type="match status" value="1"/>
</dbReference>
<dbReference type="EMBL" id="LR746496">
    <property type="protein sequence ID" value="CAA7600780.1"/>
    <property type="molecule type" value="Genomic_DNA"/>
</dbReference>
<feature type="domain" description="2Fe-2S ferredoxin-type" evidence="1">
    <location>
        <begin position="2"/>
        <end position="97"/>
    </location>
</feature>
<dbReference type="InterPro" id="IPR042259">
    <property type="entry name" value="Raco-like_middle_sf"/>
</dbReference>
<keyword evidence="4" id="KW-1185">Reference proteome</keyword>
<dbReference type="GO" id="GO:0051536">
    <property type="term" value="F:iron-sulfur cluster binding"/>
    <property type="evidence" value="ECO:0007669"/>
    <property type="project" value="InterPro"/>
</dbReference>
<reference evidence="3" key="1">
    <citation type="submission" date="2014-11" db="EMBL/GenBank/DDBJ databases">
        <authorList>
            <person name="Hornung B.V."/>
        </authorList>
    </citation>
    <scope>NUCLEOTIDE SEQUENCE</scope>
    <source>
        <strain evidence="3">INE</strain>
    </source>
</reference>
<dbReference type="AlphaFoldDB" id="A0A8S0X4H8"/>
<dbReference type="Proteomes" id="UP001071230">
    <property type="component" value="Unassembled WGS sequence"/>
</dbReference>
<dbReference type="SUPFAM" id="SSF53067">
    <property type="entry name" value="Actin-like ATPase domain"/>
    <property type="match status" value="1"/>
</dbReference>
<dbReference type="PANTHER" id="PTHR42895">
    <property type="entry name" value="IRON-SULFUR CLUSTER-BINDING PROTEIN-RELATED"/>
    <property type="match status" value="1"/>
</dbReference>
<dbReference type="Gene3D" id="3.10.20.880">
    <property type="match status" value="1"/>
</dbReference>
<name>A0A8S0X4H8_9FIRM</name>
<evidence type="ECO:0000313" key="4">
    <source>
        <dbReference type="Proteomes" id="UP001071230"/>
    </source>
</evidence>
<dbReference type="InterPro" id="IPR040506">
    <property type="entry name" value="RACo_linker"/>
</dbReference>
<evidence type="ECO:0000259" key="1">
    <source>
        <dbReference type="PROSITE" id="PS51085"/>
    </source>
</evidence>
<reference evidence="2" key="2">
    <citation type="submission" date="2020-01" db="EMBL/GenBank/DDBJ databases">
        <authorList>
            <person name="Hornung B."/>
        </authorList>
    </citation>
    <scope>NUCLEOTIDE SEQUENCE</scope>
    <source>
        <strain evidence="2">PacBioINE</strain>
    </source>
</reference>
<protein>
    <submittedName>
        <fullName evidence="2">2Fe-2S ferredoxin-type iron-sulfur binding domain protein</fullName>
    </submittedName>
    <submittedName>
        <fullName evidence="3">2Fe-2S iron-sulfur cluster binding domain protein</fullName>
    </submittedName>
</protein>
<dbReference type="Gene3D" id="3.30.420.480">
    <property type="entry name" value="Domain of unknown function (DUF4445)"/>
    <property type="match status" value="1"/>
</dbReference>
<dbReference type="InterPro" id="IPR012675">
    <property type="entry name" value="Beta-grasp_dom_sf"/>
</dbReference>
<dbReference type="InterPro" id="IPR043129">
    <property type="entry name" value="ATPase_NBD"/>
</dbReference>
<dbReference type="InterPro" id="IPR001041">
    <property type="entry name" value="2Fe-2S_ferredoxin-type"/>
</dbReference>